<name>A0AAW9QST4_9CHRO</name>
<evidence type="ECO:0000313" key="1">
    <source>
        <dbReference type="EMBL" id="MEG3436548.1"/>
    </source>
</evidence>
<protein>
    <submittedName>
        <fullName evidence="1">Uncharacterized protein</fullName>
    </submittedName>
</protein>
<reference evidence="1 2" key="1">
    <citation type="submission" date="2024-01" db="EMBL/GenBank/DDBJ databases">
        <title>Genomic insights into the taxonomy and metabolism of the cyanobacterium Pannus brasiliensis CCIBt3594.</title>
        <authorList>
            <person name="Machado M."/>
            <person name="Botero N.B."/>
            <person name="Andreote A.P.D."/>
            <person name="Feitosa A.M.T."/>
            <person name="Popin R."/>
            <person name="Sivonen K."/>
            <person name="Fiore M.F."/>
        </authorList>
    </citation>
    <scope>NUCLEOTIDE SEQUENCE [LARGE SCALE GENOMIC DNA]</scope>
    <source>
        <strain evidence="1 2">CCIBt3594</strain>
    </source>
</reference>
<proteinExistence type="predicted"/>
<accession>A0AAW9QST4</accession>
<keyword evidence="2" id="KW-1185">Reference proteome</keyword>
<dbReference type="Proteomes" id="UP001328733">
    <property type="component" value="Unassembled WGS sequence"/>
</dbReference>
<dbReference type="AlphaFoldDB" id="A0AAW9QST4"/>
<dbReference type="RefSeq" id="WP_332864005.1">
    <property type="nucleotide sequence ID" value="NZ_JBAFSM010000008.1"/>
</dbReference>
<gene>
    <name evidence="1" type="ORF">V0288_05400</name>
</gene>
<evidence type="ECO:0000313" key="2">
    <source>
        <dbReference type="Proteomes" id="UP001328733"/>
    </source>
</evidence>
<comment type="caution">
    <text evidence="1">The sequence shown here is derived from an EMBL/GenBank/DDBJ whole genome shotgun (WGS) entry which is preliminary data.</text>
</comment>
<sequence>MNSRPKLEEVKSLVDRLPIPERVALLEDLTEKLQALGWIKLAETGFSEWNDPEEDIYDVHSF</sequence>
<organism evidence="1 2">
    <name type="scientific">Pannus brasiliensis CCIBt3594</name>
    <dbReference type="NCBI Taxonomy" id="1427578"/>
    <lineage>
        <taxon>Bacteria</taxon>
        <taxon>Bacillati</taxon>
        <taxon>Cyanobacteriota</taxon>
        <taxon>Cyanophyceae</taxon>
        <taxon>Oscillatoriophycideae</taxon>
        <taxon>Chroococcales</taxon>
        <taxon>Microcystaceae</taxon>
        <taxon>Pannus</taxon>
    </lineage>
</organism>
<dbReference type="EMBL" id="JBAFSM010000008">
    <property type="protein sequence ID" value="MEG3436548.1"/>
    <property type="molecule type" value="Genomic_DNA"/>
</dbReference>